<dbReference type="Proteomes" id="UP000676565">
    <property type="component" value="Unassembled WGS sequence"/>
</dbReference>
<evidence type="ECO:0000313" key="2">
    <source>
        <dbReference type="EMBL" id="MBP3959821.1"/>
    </source>
</evidence>
<feature type="transmembrane region" description="Helical" evidence="1">
    <location>
        <begin position="110"/>
        <end position="129"/>
    </location>
</feature>
<sequence length="463" mass="48907">MTARGPGAEGTTVGRWHAIAAVAPVFVLTRVAIFFAATSATDSQVYYQYGVAARVSSVGTLFREYDAEYPQLAVLFAAGVGFVADALPPGAERVIAARPSFPSDVGTARFQVALGLVLGAVDIGLLILIARLGRELQPNDPRTQTWRLGLYVAGTAALGPILYDRLDLVVGASALIAIVALASRRPIVAYTILTAGVGFKLVPAVLLPLLVVAAAVRREGRFWPAFAREIVIALVVFALWPVLSVLFGGGDRAFVYMRYHAERGVELGSVYAAPLLAQDTSVGYAFGGYVVQGPITDGVAKAAQILTIAGVGLALLLAARAIRRSDPADRISVLATGCVLVWLAFILTSKVGSPQYLLWVAPLVPLLPLRTSAERVWAVGFVGAGLLATLTYPYLWPAVHGAPVPNQSDTWTGPTPLGFALLFARWGMVAVLTGWLALRLWHFDRTPVVFAGSAPRSASGGNP</sequence>
<evidence type="ECO:0000256" key="1">
    <source>
        <dbReference type="SAM" id="Phobius"/>
    </source>
</evidence>
<keyword evidence="1" id="KW-0812">Transmembrane</keyword>
<dbReference type="EMBL" id="JAGKQQ010000001">
    <property type="protein sequence ID" value="MBP3959821.1"/>
    <property type="molecule type" value="Genomic_DNA"/>
</dbReference>
<feature type="transmembrane region" description="Helical" evidence="1">
    <location>
        <begin position="150"/>
        <end position="181"/>
    </location>
</feature>
<feature type="transmembrane region" description="Helical" evidence="1">
    <location>
        <begin position="302"/>
        <end position="319"/>
    </location>
</feature>
<organism evidence="2 3">
    <name type="scientific">Gemmata palustris</name>
    <dbReference type="NCBI Taxonomy" id="2822762"/>
    <lineage>
        <taxon>Bacteria</taxon>
        <taxon>Pseudomonadati</taxon>
        <taxon>Planctomycetota</taxon>
        <taxon>Planctomycetia</taxon>
        <taxon>Gemmatales</taxon>
        <taxon>Gemmataceae</taxon>
        <taxon>Gemmata</taxon>
    </lineage>
</organism>
<keyword evidence="3" id="KW-1185">Reference proteome</keyword>
<feature type="transmembrane region" description="Helical" evidence="1">
    <location>
        <begin position="376"/>
        <end position="396"/>
    </location>
</feature>
<protein>
    <submittedName>
        <fullName evidence="2">DUF2029 domain-containing protein</fullName>
    </submittedName>
</protein>
<feature type="transmembrane region" description="Helical" evidence="1">
    <location>
        <begin position="16"/>
        <end position="37"/>
    </location>
</feature>
<proteinExistence type="predicted"/>
<dbReference type="RefSeq" id="WP_210660630.1">
    <property type="nucleotide sequence ID" value="NZ_JAGKQQ010000001.1"/>
</dbReference>
<feature type="transmembrane region" description="Helical" evidence="1">
    <location>
        <begin position="353"/>
        <end position="369"/>
    </location>
</feature>
<keyword evidence="1" id="KW-0472">Membrane</keyword>
<keyword evidence="1" id="KW-1133">Transmembrane helix</keyword>
<feature type="transmembrane region" description="Helical" evidence="1">
    <location>
        <begin position="187"/>
        <end position="214"/>
    </location>
</feature>
<name>A0ABS5C1F2_9BACT</name>
<feature type="transmembrane region" description="Helical" evidence="1">
    <location>
        <begin position="331"/>
        <end position="347"/>
    </location>
</feature>
<feature type="transmembrane region" description="Helical" evidence="1">
    <location>
        <begin position="226"/>
        <end position="247"/>
    </location>
</feature>
<evidence type="ECO:0000313" key="3">
    <source>
        <dbReference type="Proteomes" id="UP000676565"/>
    </source>
</evidence>
<gene>
    <name evidence="2" type="ORF">J8F10_31625</name>
</gene>
<feature type="transmembrane region" description="Helical" evidence="1">
    <location>
        <begin position="416"/>
        <end position="438"/>
    </location>
</feature>
<comment type="caution">
    <text evidence="2">The sequence shown here is derived from an EMBL/GenBank/DDBJ whole genome shotgun (WGS) entry which is preliminary data.</text>
</comment>
<accession>A0ABS5C1F2</accession>
<reference evidence="2 3" key="1">
    <citation type="submission" date="2021-04" db="EMBL/GenBank/DDBJ databases">
        <authorList>
            <person name="Ivanova A."/>
        </authorList>
    </citation>
    <scope>NUCLEOTIDE SEQUENCE [LARGE SCALE GENOMIC DNA]</scope>
    <source>
        <strain evidence="2 3">G18</strain>
    </source>
</reference>